<evidence type="ECO:0000313" key="2">
    <source>
        <dbReference type="Proteomes" id="UP000199373"/>
    </source>
</evidence>
<sequence length="87" mass="9845">MRHLYITTCFAARFVSTVTVLFWPSCHASSAHYQWDARSIKGGLCNRAKKLLKTRVLKSPFNGGGSYASCERRLVVKETELLFCLLC</sequence>
<proteinExistence type="predicted"/>
<evidence type="ECO:0000313" key="1">
    <source>
        <dbReference type="EMBL" id="SEV99940.1"/>
    </source>
</evidence>
<name>A0A1I0NFX2_9BACT</name>
<reference evidence="1 2" key="1">
    <citation type="submission" date="2016-10" db="EMBL/GenBank/DDBJ databases">
        <authorList>
            <person name="de Groot N.N."/>
        </authorList>
    </citation>
    <scope>NUCLEOTIDE SEQUENCE [LARGE SCALE GENOMIC DNA]</scope>
    <source>
        <strain evidence="1 2">TC2-24</strain>
    </source>
</reference>
<dbReference type="Proteomes" id="UP000199373">
    <property type="component" value="Unassembled WGS sequence"/>
</dbReference>
<dbReference type="EMBL" id="FOIQ01000002">
    <property type="protein sequence ID" value="SEV99940.1"/>
    <property type="molecule type" value="Genomic_DNA"/>
</dbReference>
<organism evidence="1 2">
    <name type="scientific">Prevotella aff. ruminicola Tc2-24</name>
    <dbReference type="NCBI Taxonomy" id="81582"/>
    <lineage>
        <taxon>Bacteria</taxon>
        <taxon>Pseudomonadati</taxon>
        <taxon>Bacteroidota</taxon>
        <taxon>Bacteroidia</taxon>
        <taxon>Bacteroidales</taxon>
        <taxon>Prevotellaceae</taxon>
        <taxon>Prevotella</taxon>
    </lineage>
</organism>
<gene>
    <name evidence="1" type="ORF">SAMN04487850_1194</name>
</gene>
<dbReference type="AlphaFoldDB" id="A0A1I0NFX2"/>
<protein>
    <submittedName>
        <fullName evidence="1">Uncharacterized protein</fullName>
    </submittedName>
</protein>
<accession>A0A1I0NFX2</accession>
<keyword evidence="2" id="KW-1185">Reference proteome</keyword>